<evidence type="ECO:0000313" key="2">
    <source>
        <dbReference type="Proteomes" id="UP001234178"/>
    </source>
</evidence>
<evidence type="ECO:0000313" key="1">
    <source>
        <dbReference type="EMBL" id="KAK4025205.1"/>
    </source>
</evidence>
<proteinExistence type="predicted"/>
<accession>A0ABR0AJC7</accession>
<dbReference type="EMBL" id="JAOYFB010000038">
    <property type="protein sequence ID" value="KAK4025205.1"/>
    <property type="molecule type" value="Genomic_DNA"/>
</dbReference>
<comment type="caution">
    <text evidence="1">The sequence shown here is derived from an EMBL/GenBank/DDBJ whole genome shotgun (WGS) entry which is preliminary data.</text>
</comment>
<reference evidence="1 2" key="1">
    <citation type="journal article" date="2023" name="Nucleic Acids Res.">
        <title>The hologenome of Daphnia magna reveals possible DNA methylation and microbiome-mediated evolution of the host genome.</title>
        <authorList>
            <person name="Chaturvedi A."/>
            <person name="Li X."/>
            <person name="Dhandapani V."/>
            <person name="Marshall H."/>
            <person name="Kissane S."/>
            <person name="Cuenca-Cambronero M."/>
            <person name="Asole G."/>
            <person name="Calvet F."/>
            <person name="Ruiz-Romero M."/>
            <person name="Marangio P."/>
            <person name="Guigo R."/>
            <person name="Rago D."/>
            <person name="Mirbahai L."/>
            <person name="Eastwood N."/>
            <person name="Colbourne J.K."/>
            <person name="Zhou J."/>
            <person name="Mallon E."/>
            <person name="Orsini L."/>
        </authorList>
    </citation>
    <scope>NUCLEOTIDE SEQUENCE [LARGE SCALE GENOMIC DNA]</scope>
    <source>
        <strain evidence="1">LRV0_1</strain>
    </source>
</reference>
<organism evidence="1 2">
    <name type="scientific">Daphnia magna</name>
    <dbReference type="NCBI Taxonomy" id="35525"/>
    <lineage>
        <taxon>Eukaryota</taxon>
        <taxon>Metazoa</taxon>
        <taxon>Ecdysozoa</taxon>
        <taxon>Arthropoda</taxon>
        <taxon>Crustacea</taxon>
        <taxon>Branchiopoda</taxon>
        <taxon>Diplostraca</taxon>
        <taxon>Cladocera</taxon>
        <taxon>Anomopoda</taxon>
        <taxon>Daphniidae</taxon>
        <taxon>Daphnia</taxon>
    </lineage>
</organism>
<name>A0ABR0AJC7_9CRUS</name>
<sequence length="70" mass="8241">MDYVKDHATKSRLCGTCDWNGNLQHRVPMSIHAACSQGASPHRMDFFNDMKIWKTLRKALIELRFKYQNE</sequence>
<gene>
    <name evidence="1" type="ORF">OUZ56_014279</name>
</gene>
<protein>
    <submittedName>
        <fullName evidence="1">Uncharacterized protein</fullName>
    </submittedName>
</protein>
<keyword evidence="2" id="KW-1185">Reference proteome</keyword>
<dbReference type="Proteomes" id="UP001234178">
    <property type="component" value="Unassembled WGS sequence"/>
</dbReference>